<feature type="region of interest" description="Disordered" evidence="7">
    <location>
        <begin position="1"/>
        <end position="23"/>
    </location>
</feature>
<dbReference type="GO" id="GO:0043130">
    <property type="term" value="F:ubiquitin binding"/>
    <property type="evidence" value="ECO:0007669"/>
    <property type="project" value="TreeGrafter"/>
</dbReference>
<dbReference type="Gene3D" id="1.20.1300.20">
    <property type="entry name" value="Peptidase C65 Otubain, subdomain 2"/>
    <property type="match status" value="1"/>
</dbReference>
<dbReference type="PROSITE" id="PS50802">
    <property type="entry name" value="OTU"/>
    <property type="match status" value="1"/>
</dbReference>
<feature type="domain" description="OTU" evidence="8">
    <location>
        <begin position="77"/>
        <end position="276"/>
    </location>
</feature>
<evidence type="ECO:0000256" key="1">
    <source>
        <dbReference type="ARBA" id="ARBA00000707"/>
    </source>
</evidence>
<sequence>MSDNNPAAGSTSAGDPPAAYDRPTDEQILSFERKIKEPESQAQLVGPLTSFDNLIAEYANGNPAILAKLHALSTSYCGLRATRRDGNCFYRAIAFRLCELLASRRGTPWADAVVLRLGPECREVAKEAGYNMDLMGDFADCWEDAVRDGDVEGAMADSVVCWLRIVTAAVLKKNSDLFEAFILDSYPTLELFIGSQVEPMNVEADQPHIVAIATALGVTIRIGNLDSSSTAEGAMNWHEIDPLEPLAVTSKVDTDGPDPVVELLYRPGHYDIVYKQAA</sequence>
<gene>
    <name evidence="9" type="ORF">HDU87_003609</name>
</gene>
<dbReference type="InterPro" id="IPR038765">
    <property type="entry name" value="Papain-like_cys_pep_sf"/>
</dbReference>
<evidence type="ECO:0000256" key="3">
    <source>
        <dbReference type="ARBA" id="ARBA00022670"/>
    </source>
</evidence>
<evidence type="ECO:0000256" key="5">
    <source>
        <dbReference type="ARBA" id="ARBA00022801"/>
    </source>
</evidence>
<dbReference type="Pfam" id="PF10275">
    <property type="entry name" value="Peptidase_C65"/>
    <property type="match status" value="2"/>
</dbReference>
<feature type="compositionally biased region" description="Polar residues" evidence="7">
    <location>
        <begin position="1"/>
        <end position="13"/>
    </location>
</feature>
<evidence type="ECO:0000256" key="2">
    <source>
        <dbReference type="ARBA" id="ARBA00012759"/>
    </source>
</evidence>
<keyword evidence="4" id="KW-0833">Ubl conjugation pathway</keyword>
<keyword evidence="6" id="KW-0788">Thiol protease</keyword>
<dbReference type="InterPro" id="IPR019400">
    <property type="entry name" value="Peptidase_C65_otubain"/>
</dbReference>
<dbReference type="SUPFAM" id="SSF54001">
    <property type="entry name" value="Cysteine proteinases"/>
    <property type="match status" value="1"/>
</dbReference>
<comment type="caution">
    <text evidence="9">The sequence shown here is derived from an EMBL/GenBank/DDBJ whole genome shotgun (WGS) entry which is preliminary data.</text>
</comment>
<evidence type="ECO:0000313" key="10">
    <source>
        <dbReference type="Proteomes" id="UP001212152"/>
    </source>
</evidence>
<evidence type="ECO:0000313" key="9">
    <source>
        <dbReference type="EMBL" id="KAJ3178297.1"/>
    </source>
</evidence>
<keyword evidence="10" id="KW-1185">Reference proteome</keyword>
<accession>A0AAD5XMD2</accession>
<dbReference type="Gene3D" id="3.30.200.60">
    <property type="entry name" value="Peptidase C65 Otubain, subdomain 1"/>
    <property type="match status" value="1"/>
</dbReference>
<name>A0AAD5XMD2_9FUNG</name>
<reference evidence="9" key="1">
    <citation type="submission" date="2020-05" db="EMBL/GenBank/DDBJ databases">
        <title>Phylogenomic resolution of chytrid fungi.</title>
        <authorList>
            <person name="Stajich J.E."/>
            <person name="Amses K."/>
            <person name="Simmons R."/>
            <person name="Seto K."/>
            <person name="Myers J."/>
            <person name="Bonds A."/>
            <person name="Quandt C.A."/>
            <person name="Barry K."/>
            <person name="Liu P."/>
            <person name="Grigoriev I."/>
            <person name="Longcore J.E."/>
            <person name="James T.Y."/>
        </authorList>
    </citation>
    <scope>NUCLEOTIDE SEQUENCE</scope>
    <source>
        <strain evidence="9">JEL0379</strain>
    </source>
</reference>
<evidence type="ECO:0000259" key="8">
    <source>
        <dbReference type="PROSITE" id="PS50802"/>
    </source>
</evidence>
<evidence type="ECO:0000256" key="4">
    <source>
        <dbReference type="ARBA" id="ARBA00022786"/>
    </source>
</evidence>
<dbReference type="GO" id="GO:0006508">
    <property type="term" value="P:proteolysis"/>
    <property type="evidence" value="ECO:0007669"/>
    <property type="project" value="UniProtKB-KW"/>
</dbReference>
<evidence type="ECO:0000256" key="7">
    <source>
        <dbReference type="SAM" id="MobiDB-lite"/>
    </source>
</evidence>
<dbReference type="GO" id="GO:0071108">
    <property type="term" value="P:protein K48-linked deubiquitination"/>
    <property type="evidence" value="ECO:0007669"/>
    <property type="project" value="TreeGrafter"/>
</dbReference>
<comment type="catalytic activity">
    <reaction evidence="1">
        <text>Thiol-dependent hydrolysis of ester, thioester, amide, peptide and isopeptide bonds formed by the C-terminal Gly of ubiquitin (a 76-residue protein attached to proteins as an intracellular targeting signal).</text>
        <dbReference type="EC" id="3.4.19.12"/>
    </reaction>
</comment>
<dbReference type="PANTHER" id="PTHR12931">
    <property type="entry name" value="UBIQUITIN THIOLESTERASE PROTEIN OTUB"/>
    <property type="match status" value="1"/>
</dbReference>
<keyword evidence="5" id="KW-0378">Hydrolase</keyword>
<organism evidence="9 10">
    <name type="scientific">Geranomyces variabilis</name>
    <dbReference type="NCBI Taxonomy" id="109894"/>
    <lineage>
        <taxon>Eukaryota</taxon>
        <taxon>Fungi</taxon>
        <taxon>Fungi incertae sedis</taxon>
        <taxon>Chytridiomycota</taxon>
        <taxon>Chytridiomycota incertae sedis</taxon>
        <taxon>Chytridiomycetes</taxon>
        <taxon>Spizellomycetales</taxon>
        <taxon>Powellomycetaceae</taxon>
        <taxon>Geranomyces</taxon>
    </lineage>
</organism>
<dbReference type="InterPro" id="IPR003323">
    <property type="entry name" value="OTU_dom"/>
</dbReference>
<dbReference type="GO" id="GO:0004843">
    <property type="term" value="F:cysteine-type deubiquitinase activity"/>
    <property type="evidence" value="ECO:0007669"/>
    <property type="project" value="UniProtKB-EC"/>
</dbReference>
<proteinExistence type="predicted"/>
<protein>
    <recommendedName>
        <fullName evidence="2">ubiquitinyl hydrolase 1</fullName>
        <ecNumber evidence="2">3.4.19.12</ecNumber>
    </recommendedName>
</protein>
<dbReference type="InterPro" id="IPR042467">
    <property type="entry name" value="Peptidase_C65_otubain_sub2"/>
</dbReference>
<dbReference type="EMBL" id="JADGJQ010000027">
    <property type="protein sequence ID" value="KAJ3178297.1"/>
    <property type="molecule type" value="Genomic_DNA"/>
</dbReference>
<dbReference type="Proteomes" id="UP001212152">
    <property type="component" value="Unassembled WGS sequence"/>
</dbReference>
<dbReference type="InterPro" id="IPR042468">
    <property type="entry name" value="Peptidase_C65_otubain_sub1"/>
</dbReference>
<dbReference type="AlphaFoldDB" id="A0AAD5XMD2"/>
<evidence type="ECO:0000256" key="6">
    <source>
        <dbReference type="ARBA" id="ARBA00022807"/>
    </source>
</evidence>
<dbReference type="GO" id="GO:0005634">
    <property type="term" value="C:nucleus"/>
    <property type="evidence" value="ECO:0007669"/>
    <property type="project" value="TreeGrafter"/>
</dbReference>
<dbReference type="CDD" id="cd22749">
    <property type="entry name" value="Otubain_C65"/>
    <property type="match status" value="1"/>
</dbReference>
<keyword evidence="3" id="KW-0645">Protease</keyword>
<dbReference type="PANTHER" id="PTHR12931:SF15">
    <property type="entry name" value="UBIQUITIN THIOESTERASE OTUBAIN-LIKE"/>
    <property type="match status" value="1"/>
</dbReference>
<dbReference type="EC" id="3.4.19.12" evidence="2"/>